<gene>
    <name evidence="1" type="ORF">AGERDE_LOCUS11814</name>
</gene>
<name>A0A9N9HAK2_9GLOM</name>
<proteinExistence type="predicted"/>
<dbReference type="AlphaFoldDB" id="A0A9N9HAK2"/>
<reference evidence="1" key="1">
    <citation type="submission" date="2021-06" db="EMBL/GenBank/DDBJ databases">
        <authorList>
            <person name="Kallberg Y."/>
            <person name="Tangrot J."/>
            <person name="Rosling A."/>
        </authorList>
    </citation>
    <scope>NUCLEOTIDE SEQUENCE</scope>
    <source>
        <strain evidence="1">MT106</strain>
    </source>
</reference>
<feature type="non-terminal residue" evidence="1">
    <location>
        <position position="76"/>
    </location>
</feature>
<protein>
    <submittedName>
        <fullName evidence="1">8889_t:CDS:1</fullName>
    </submittedName>
</protein>
<organism evidence="1 2">
    <name type="scientific">Ambispora gerdemannii</name>
    <dbReference type="NCBI Taxonomy" id="144530"/>
    <lineage>
        <taxon>Eukaryota</taxon>
        <taxon>Fungi</taxon>
        <taxon>Fungi incertae sedis</taxon>
        <taxon>Mucoromycota</taxon>
        <taxon>Glomeromycotina</taxon>
        <taxon>Glomeromycetes</taxon>
        <taxon>Archaeosporales</taxon>
        <taxon>Ambisporaceae</taxon>
        <taxon>Ambispora</taxon>
    </lineage>
</organism>
<sequence>MRPWGVCQRLYKIRSPIQRKLVKTLGPELPLVRDNVDTEETVSLKDLQKQVNSLELLLREYIIDFSYLAESRKNVT</sequence>
<evidence type="ECO:0000313" key="2">
    <source>
        <dbReference type="Proteomes" id="UP000789831"/>
    </source>
</evidence>
<dbReference type="OrthoDB" id="2411530at2759"/>
<accession>A0A9N9HAK2</accession>
<dbReference type="Proteomes" id="UP000789831">
    <property type="component" value="Unassembled WGS sequence"/>
</dbReference>
<evidence type="ECO:0000313" key="1">
    <source>
        <dbReference type="EMBL" id="CAG8661030.1"/>
    </source>
</evidence>
<keyword evidence="2" id="KW-1185">Reference proteome</keyword>
<dbReference type="EMBL" id="CAJVPL010005855">
    <property type="protein sequence ID" value="CAG8661030.1"/>
    <property type="molecule type" value="Genomic_DNA"/>
</dbReference>
<comment type="caution">
    <text evidence="1">The sequence shown here is derived from an EMBL/GenBank/DDBJ whole genome shotgun (WGS) entry which is preliminary data.</text>
</comment>